<proteinExistence type="predicted"/>
<name>A0A481TZ02_HHV2</name>
<reference evidence="2" key="1">
    <citation type="submission" date="2018-08" db="EMBL/GenBank/DDBJ databases">
        <title>HSV2 whole genome sequences from clinical isolates.</title>
        <authorList>
            <person name="Roychoudhury P."/>
            <person name="Greninger A.L."/>
            <person name="Jerome K.R."/>
            <person name="Johnston C."/>
            <person name="Wald A."/>
            <person name="Xie H."/>
        </authorList>
    </citation>
    <scope>NUCLEOTIDE SEQUENCE</scope>
    <source>
        <strain evidence="2">2007-15346</strain>
    </source>
</reference>
<dbReference type="EMBL" id="MH790668">
    <property type="protein sequence ID" value="QBH85913.1"/>
    <property type="molecule type" value="Genomic_DNA"/>
</dbReference>
<feature type="region of interest" description="Disordered" evidence="1">
    <location>
        <begin position="209"/>
        <end position="248"/>
    </location>
</feature>
<feature type="compositionally biased region" description="Basic residues" evidence="1">
    <location>
        <begin position="16"/>
        <end position="29"/>
    </location>
</feature>
<feature type="compositionally biased region" description="Pro residues" evidence="1">
    <location>
        <begin position="119"/>
        <end position="136"/>
    </location>
</feature>
<evidence type="ECO:0000256" key="1">
    <source>
        <dbReference type="SAM" id="MobiDB-lite"/>
    </source>
</evidence>
<feature type="region of interest" description="Disordered" evidence="1">
    <location>
        <begin position="15"/>
        <end position="189"/>
    </location>
</feature>
<organismHost>
    <name type="scientific">Homo sapiens</name>
    <name type="common">Human</name>
    <dbReference type="NCBI Taxonomy" id="9606"/>
</organismHost>
<evidence type="ECO:0000313" key="2">
    <source>
        <dbReference type="EMBL" id="QBH85913.1"/>
    </source>
</evidence>
<sequence>MSLSIPQACGAAGCLTKKRGGFRGRGARGVRRDPRAVSPVSLPHPGPPPAAFCSEGGEKGVRNQRWSASFGFRPLVSPPVPRSRAPPCLPRPPKGSGGGARPTGVPRPLKRAGGRPRQASPPPSPPPATTPNPQPGGPGKRGGLRPGGRPLTVPGVCRGGRSGPGSARELVPGRGSMSRGRVDSRRRPAVSLSCRVLVSVSPGLLLPPGRRSVARSAGVRMRPDRHTGLPYTRRLSTPPKGRHLRFPQ</sequence>
<protein>
    <submittedName>
        <fullName evidence="2">Uncharacterized protein</fullName>
    </submittedName>
</protein>
<organism evidence="2">
    <name type="scientific">Human herpesvirus 2</name>
    <name type="common">HHV-2</name>
    <name type="synonym">Human herpes simplex virus 2</name>
    <dbReference type="NCBI Taxonomy" id="10310"/>
    <lineage>
        <taxon>Viruses</taxon>
        <taxon>Duplodnaviria</taxon>
        <taxon>Heunggongvirae</taxon>
        <taxon>Peploviricota</taxon>
        <taxon>Herviviricetes</taxon>
        <taxon>Herpesvirales</taxon>
        <taxon>Orthoherpesviridae</taxon>
        <taxon>Alphaherpesvirinae</taxon>
        <taxon>Simplexvirus</taxon>
        <taxon>Simplexvirus humanalpha2</taxon>
    </lineage>
</organism>
<feature type="compositionally biased region" description="Gly residues" evidence="1">
    <location>
        <begin position="137"/>
        <end position="146"/>
    </location>
</feature>
<accession>A0A481TZ02</accession>